<dbReference type="PANTHER" id="PTHR33240:SF8">
    <property type="entry name" value="OS03G0439900 PROTEIN"/>
    <property type="match status" value="1"/>
</dbReference>
<dbReference type="AlphaFoldDB" id="A0A2P5B0V3"/>
<organism evidence="1 2">
    <name type="scientific">Parasponia andersonii</name>
    <name type="common">Sponia andersonii</name>
    <dbReference type="NCBI Taxonomy" id="3476"/>
    <lineage>
        <taxon>Eukaryota</taxon>
        <taxon>Viridiplantae</taxon>
        <taxon>Streptophyta</taxon>
        <taxon>Embryophyta</taxon>
        <taxon>Tracheophyta</taxon>
        <taxon>Spermatophyta</taxon>
        <taxon>Magnoliopsida</taxon>
        <taxon>eudicotyledons</taxon>
        <taxon>Gunneridae</taxon>
        <taxon>Pentapetalae</taxon>
        <taxon>rosids</taxon>
        <taxon>fabids</taxon>
        <taxon>Rosales</taxon>
        <taxon>Cannabaceae</taxon>
        <taxon>Parasponia</taxon>
    </lineage>
</organism>
<gene>
    <name evidence="1" type="ORF">PanWU01x14_282150</name>
</gene>
<name>A0A2P5B0V3_PARAD</name>
<keyword evidence="2" id="KW-1185">Reference proteome</keyword>
<dbReference type="OrthoDB" id="1166097at2759"/>
<evidence type="ECO:0000313" key="2">
    <source>
        <dbReference type="Proteomes" id="UP000237105"/>
    </source>
</evidence>
<sequence>MGLNQSTLRPTCQPLFTFNSTKVSPLGVVTLKVYAVERCLDVDFIVIDCQSSFNVIMGRRWIHVMHGVASTLHQVLRCQSKDDTYMIEIKGDQTSARKCFSTALRGADASSSTSTGDR</sequence>
<protein>
    <submittedName>
        <fullName evidence="1">Uncharacterized protein</fullName>
    </submittedName>
</protein>
<dbReference type="EMBL" id="JXTB01000392">
    <property type="protein sequence ID" value="PON42457.1"/>
    <property type="molecule type" value="Genomic_DNA"/>
</dbReference>
<evidence type="ECO:0000313" key="1">
    <source>
        <dbReference type="EMBL" id="PON42457.1"/>
    </source>
</evidence>
<comment type="caution">
    <text evidence="1">The sequence shown here is derived from an EMBL/GenBank/DDBJ whole genome shotgun (WGS) entry which is preliminary data.</text>
</comment>
<reference evidence="2" key="1">
    <citation type="submission" date="2016-06" db="EMBL/GenBank/DDBJ databases">
        <title>Parallel loss of symbiosis genes in relatives of nitrogen-fixing non-legume Parasponia.</title>
        <authorList>
            <person name="Van Velzen R."/>
            <person name="Holmer R."/>
            <person name="Bu F."/>
            <person name="Rutten L."/>
            <person name="Van Zeijl A."/>
            <person name="Liu W."/>
            <person name="Santuari L."/>
            <person name="Cao Q."/>
            <person name="Sharma T."/>
            <person name="Shen D."/>
            <person name="Roswanjaya Y."/>
            <person name="Wardhani T."/>
            <person name="Kalhor M.S."/>
            <person name="Jansen J."/>
            <person name="Van den Hoogen J."/>
            <person name="Gungor B."/>
            <person name="Hartog M."/>
            <person name="Hontelez J."/>
            <person name="Verver J."/>
            <person name="Yang W.-C."/>
            <person name="Schijlen E."/>
            <person name="Repin R."/>
            <person name="Schilthuizen M."/>
            <person name="Schranz E."/>
            <person name="Heidstra R."/>
            <person name="Miyata K."/>
            <person name="Fedorova E."/>
            <person name="Kohlen W."/>
            <person name="Bisseling T."/>
            <person name="Smit S."/>
            <person name="Geurts R."/>
        </authorList>
    </citation>
    <scope>NUCLEOTIDE SEQUENCE [LARGE SCALE GENOMIC DNA]</scope>
    <source>
        <strain evidence="2">cv. WU1-14</strain>
    </source>
</reference>
<dbReference type="PANTHER" id="PTHR33240">
    <property type="entry name" value="OS08G0508500 PROTEIN"/>
    <property type="match status" value="1"/>
</dbReference>
<dbReference type="Proteomes" id="UP000237105">
    <property type="component" value="Unassembled WGS sequence"/>
</dbReference>
<accession>A0A2P5B0V3</accession>
<proteinExistence type="predicted"/>